<evidence type="ECO:0000256" key="1">
    <source>
        <dbReference type="SAM" id="MobiDB-lite"/>
    </source>
</evidence>
<sequence>MLMKNMISFFSFGIEHNDGTLPSMRDRVGEDIDDDHSGNNQDQPDDGSQVEVLFENEKADKRDKNDTHSRPNGVSYAYRNALQYDTQAIESRRVPQNGQYGRNEFGKLFALFQERSGYSFKNDSQKQDKVSFHLSTFIF</sequence>
<reference evidence="2" key="1">
    <citation type="book" date="2014" name="THE 24TH EUROPEAN CONGRESS OF CLINICAL MICROBIOLOGY AND INFECTIOUS DISEASES" publisher="ECCMID 2014" city="Barcelona, Spain">
        <title>Identification of resistance genes in three multidrug-resistant Bacteroides fragilis isolates by whole genome sequencing.</title>
        <editorList>
            <person name="Unknown"/>
            <person name="A."/>
        </editorList>
        <authorList>
            <person name="Sydenham T.V."/>
            <person name="Hasman H."/>
            <person name="Wang M."/>
            <person name="Soki J."/>
            <person name="Nagy E."/>
            <person name="Justesen U.S."/>
        </authorList>
    </citation>
    <scope>NUCLEOTIDE SEQUENCE</scope>
    <source>
        <strain evidence="2">DCMOUH0018B</strain>
    </source>
</reference>
<accession>A0A0I9S616</accession>
<reference evidence="2" key="2">
    <citation type="submission" date="2014-07" db="EMBL/GenBank/DDBJ databases">
        <title>Genetics and epidemiology of antimicrobial resistance in B. fragilis group.</title>
        <authorList>
            <person name="Sydenham T.V."/>
            <person name="Hasman H."/>
            <person name="Kemp M."/>
            <person name="Justesen U.S."/>
        </authorList>
    </citation>
    <scope>NUCLEOTIDE SEQUENCE [LARGE SCALE GENOMIC DNA]</scope>
    <source>
        <strain evidence="2">DCMOUH0018B</strain>
    </source>
</reference>
<proteinExistence type="predicted"/>
<organism evidence="2">
    <name type="scientific">Bacteroides fragilis</name>
    <dbReference type="NCBI Taxonomy" id="817"/>
    <lineage>
        <taxon>Bacteria</taxon>
        <taxon>Pseudomonadati</taxon>
        <taxon>Bacteroidota</taxon>
        <taxon>Bacteroidia</taxon>
        <taxon>Bacteroidales</taxon>
        <taxon>Bacteroidaceae</taxon>
        <taxon>Bacteroides</taxon>
    </lineage>
</organism>
<name>A0A0I9S616_BACFG</name>
<evidence type="ECO:0000313" key="2">
    <source>
        <dbReference type="EMBL" id="KFX72961.1"/>
    </source>
</evidence>
<feature type="region of interest" description="Disordered" evidence="1">
    <location>
        <begin position="21"/>
        <end position="76"/>
    </location>
</feature>
<comment type="caution">
    <text evidence="2">The sequence shown here is derived from an EMBL/GenBank/DDBJ whole genome shotgun (WGS) entry which is preliminary data.</text>
</comment>
<gene>
    <name evidence="2" type="ORF">EE52_0221725</name>
</gene>
<dbReference type="EMBL" id="JMZZ02000225">
    <property type="protein sequence ID" value="KFX72961.1"/>
    <property type="molecule type" value="Genomic_DNA"/>
</dbReference>
<feature type="compositionally biased region" description="Basic and acidic residues" evidence="1">
    <location>
        <begin position="55"/>
        <end position="69"/>
    </location>
</feature>
<protein>
    <submittedName>
        <fullName evidence="2">Uncharacterized protein</fullName>
    </submittedName>
</protein>
<dbReference type="AlphaFoldDB" id="A0A0I9S616"/>